<evidence type="ECO:0000313" key="2">
    <source>
        <dbReference type="Proteomes" id="UP001497516"/>
    </source>
</evidence>
<name>A0AAV2G3B8_9ROSI</name>
<organism evidence="1 2">
    <name type="scientific">Linum trigynum</name>
    <dbReference type="NCBI Taxonomy" id="586398"/>
    <lineage>
        <taxon>Eukaryota</taxon>
        <taxon>Viridiplantae</taxon>
        <taxon>Streptophyta</taxon>
        <taxon>Embryophyta</taxon>
        <taxon>Tracheophyta</taxon>
        <taxon>Spermatophyta</taxon>
        <taxon>Magnoliopsida</taxon>
        <taxon>eudicotyledons</taxon>
        <taxon>Gunneridae</taxon>
        <taxon>Pentapetalae</taxon>
        <taxon>rosids</taxon>
        <taxon>fabids</taxon>
        <taxon>Malpighiales</taxon>
        <taxon>Linaceae</taxon>
        <taxon>Linum</taxon>
    </lineage>
</organism>
<dbReference type="Proteomes" id="UP001497516">
    <property type="component" value="Chromosome 8"/>
</dbReference>
<dbReference type="EMBL" id="OZ034821">
    <property type="protein sequence ID" value="CAL1405149.1"/>
    <property type="molecule type" value="Genomic_DNA"/>
</dbReference>
<dbReference type="AlphaFoldDB" id="A0AAV2G3B8"/>
<keyword evidence="2" id="KW-1185">Reference proteome</keyword>
<evidence type="ECO:0000313" key="1">
    <source>
        <dbReference type="EMBL" id="CAL1405149.1"/>
    </source>
</evidence>
<sequence length="81" mass="9171">MAAPVTSASRLWRLRVAALELQRSFVDDVREPIFAELDFSYLVDRMGLCGDLRDPTKSRFLSGLRVFVFGVFGSLAKYPQN</sequence>
<gene>
    <name evidence="1" type="ORF">LTRI10_LOCUS44955</name>
</gene>
<protein>
    <submittedName>
        <fullName evidence="1">Uncharacterized protein</fullName>
    </submittedName>
</protein>
<proteinExistence type="predicted"/>
<reference evidence="1 2" key="1">
    <citation type="submission" date="2024-04" db="EMBL/GenBank/DDBJ databases">
        <authorList>
            <person name="Fracassetti M."/>
        </authorList>
    </citation>
    <scope>NUCLEOTIDE SEQUENCE [LARGE SCALE GENOMIC DNA]</scope>
</reference>
<accession>A0AAV2G3B8</accession>